<protein>
    <recommendedName>
        <fullName evidence="3">Ig-like domain-containing protein</fullName>
    </recommendedName>
</protein>
<comment type="caution">
    <text evidence="1">The sequence shown here is derived from an EMBL/GenBank/DDBJ whole genome shotgun (WGS) entry which is preliminary data.</text>
</comment>
<dbReference type="PANTHER" id="PTHR21261:SF15">
    <property type="entry name" value="BEATEN PATH IIIA, ISOFORM D-RELATED"/>
    <property type="match status" value="1"/>
</dbReference>
<evidence type="ECO:0008006" key="3">
    <source>
        <dbReference type="Google" id="ProtNLM"/>
    </source>
</evidence>
<evidence type="ECO:0000313" key="1">
    <source>
        <dbReference type="EMBL" id="KAG8240320.1"/>
    </source>
</evidence>
<dbReference type="OrthoDB" id="10015491at2759"/>
<evidence type="ECO:0000313" key="2">
    <source>
        <dbReference type="Proteomes" id="UP000792457"/>
    </source>
</evidence>
<proteinExistence type="predicted"/>
<dbReference type="EMBL" id="KZ312450">
    <property type="protein sequence ID" value="KAG8240320.1"/>
    <property type="molecule type" value="Genomic_DNA"/>
</dbReference>
<dbReference type="Proteomes" id="UP000792457">
    <property type="component" value="Unassembled WGS sequence"/>
</dbReference>
<accession>A0A8K0P8S8</accession>
<sequence length="138" mass="15610">MILWNGFSHVSAASVSSLRLLELKVPDAAELGESTTLECKFELGGGEDSLYSVKWYKDDHEFFRYTPDDQPQIQLFPVAGVTLDVSSVSHPWLMSFVCILGIWVTDSCTCDCERRGNTCLLVAHEWLEMNGTYRKVRI</sequence>
<name>A0A8K0P8S8_LADFU</name>
<gene>
    <name evidence="1" type="ORF">J437_LFUL000795</name>
</gene>
<keyword evidence="2" id="KW-1185">Reference proteome</keyword>
<organism evidence="1 2">
    <name type="scientific">Ladona fulva</name>
    <name type="common">Scarce chaser dragonfly</name>
    <name type="synonym">Libellula fulva</name>
    <dbReference type="NCBI Taxonomy" id="123851"/>
    <lineage>
        <taxon>Eukaryota</taxon>
        <taxon>Metazoa</taxon>
        <taxon>Ecdysozoa</taxon>
        <taxon>Arthropoda</taxon>
        <taxon>Hexapoda</taxon>
        <taxon>Insecta</taxon>
        <taxon>Pterygota</taxon>
        <taxon>Palaeoptera</taxon>
        <taxon>Odonata</taxon>
        <taxon>Epiprocta</taxon>
        <taxon>Anisoptera</taxon>
        <taxon>Libelluloidea</taxon>
        <taxon>Libellulidae</taxon>
        <taxon>Ladona</taxon>
    </lineage>
</organism>
<dbReference type="PANTHER" id="PTHR21261">
    <property type="entry name" value="BEAT PROTEIN"/>
    <property type="match status" value="1"/>
</dbReference>
<reference evidence="1" key="1">
    <citation type="submission" date="2013-04" db="EMBL/GenBank/DDBJ databases">
        <authorList>
            <person name="Qu J."/>
            <person name="Murali S.C."/>
            <person name="Bandaranaike D."/>
            <person name="Bellair M."/>
            <person name="Blankenburg K."/>
            <person name="Chao H."/>
            <person name="Dinh H."/>
            <person name="Doddapaneni H."/>
            <person name="Downs B."/>
            <person name="Dugan-Rocha S."/>
            <person name="Elkadiri S."/>
            <person name="Gnanaolivu R.D."/>
            <person name="Hernandez B."/>
            <person name="Javaid M."/>
            <person name="Jayaseelan J.C."/>
            <person name="Lee S."/>
            <person name="Li M."/>
            <person name="Ming W."/>
            <person name="Munidasa M."/>
            <person name="Muniz J."/>
            <person name="Nguyen L."/>
            <person name="Ongeri F."/>
            <person name="Osuji N."/>
            <person name="Pu L.-L."/>
            <person name="Puazo M."/>
            <person name="Qu C."/>
            <person name="Quiroz J."/>
            <person name="Raj R."/>
            <person name="Weissenberger G."/>
            <person name="Xin Y."/>
            <person name="Zou X."/>
            <person name="Han Y."/>
            <person name="Richards S."/>
            <person name="Worley K."/>
            <person name="Muzny D."/>
            <person name="Gibbs R."/>
        </authorList>
    </citation>
    <scope>NUCLEOTIDE SEQUENCE</scope>
    <source>
        <strain evidence="1">Sampled in the wild</strain>
    </source>
</reference>
<dbReference type="AlphaFoldDB" id="A0A8K0P8S8"/>
<reference evidence="1" key="2">
    <citation type="submission" date="2017-10" db="EMBL/GenBank/DDBJ databases">
        <title>Ladona fulva Genome sequencing and assembly.</title>
        <authorList>
            <person name="Murali S."/>
            <person name="Richards S."/>
            <person name="Bandaranaike D."/>
            <person name="Bellair M."/>
            <person name="Blankenburg K."/>
            <person name="Chao H."/>
            <person name="Dinh H."/>
            <person name="Doddapaneni H."/>
            <person name="Dugan-Rocha S."/>
            <person name="Elkadiri S."/>
            <person name="Gnanaolivu R."/>
            <person name="Hernandez B."/>
            <person name="Skinner E."/>
            <person name="Javaid M."/>
            <person name="Lee S."/>
            <person name="Li M."/>
            <person name="Ming W."/>
            <person name="Munidasa M."/>
            <person name="Muniz J."/>
            <person name="Nguyen L."/>
            <person name="Hughes D."/>
            <person name="Osuji N."/>
            <person name="Pu L.-L."/>
            <person name="Puazo M."/>
            <person name="Qu C."/>
            <person name="Quiroz J."/>
            <person name="Raj R."/>
            <person name="Weissenberger G."/>
            <person name="Xin Y."/>
            <person name="Zou X."/>
            <person name="Han Y."/>
            <person name="Worley K."/>
            <person name="Muzny D."/>
            <person name="Gibbs R."/>
        </authorList>
    </citation>
    <scope>NUCLEOTIDE SEQUENCE</scope>
    <source>
        <strain evidence="1">Sampled in the wild</strain>
    </source>
</reference>